<protein>
    <submittedName>
        <fullName evidence="1">Uncharacterized protein</fullName>
    </submittedName>
</protein>
<dbReference type="EMBL" id="LBZO01000028">
    <property type="protein sequence ID" value="KKR73189.1"/>
    <property type="molecule type" value="Genomic_DNA"/>
</dbReference>
<evidence type="ECO:0000313" key="2">
    <source>
        <dbReference type="Proteomes" id="UP000034013"/>
    </source>
</evidence>
<organism evidence="1 2">
    <name type="scientific">Candidatus Woesebacteria bacterium GW2011_GWA2_40_7</name>
    <dbReference type="NCBI Taxonomy" id="1618562"/>
    <lineage>
        <taxon>Bacteria</taxon>
        <taxon>Candidatus Woeseibacteriota</taxon>
    </lineage>
</organism>
<proteinExistence type="predicted"/>
<evidence type="ECO:0000313" key="1">
    <source>
        <dbReference type="EMBL" id="KKR73189.1"/>
    </source>
</evidence>
<accession>A0A0G0T898</accession>
<feature type="non-terminal residue" evidence="1">
    <location>
        <position position="45"/>
    </location>
</feature>
<gene>
    <name evidence="1" type="ORF">UU16_C0028G0011</name>
</gene>
<dbReference type="AlphaFoldDB" id="A0A0G0T898"/>
<sequence length="45" mass="5106">MDTLGCLHCLLSRGNPRSWSLFSMYKNNYSNSTANDSKDYSGKNK</sequence>
<dbReference type="Proteomes" id="UP000034013">
    <property type="component" value="Unassembled WGS sequence"/>
</dbReference>
<name>A0A0G0T898_9BACT</name>
<comment type="caution">
    <text evidence="1">The sequence shown here is derived from an EMBL/GenBank/DDBJ whole genome shotgun (WGS) entry which is preliminary data.</text>
</comment>
<reference evidence="1 2" key="1">
    <citation type="journal article" date="2015" name="Nature">
        <title>rRNA introns, odd ribosomes, and small enigmatic genomes across a large radiation of phyla.</title>
        <authorList>
            <person name="Brown C.T."/>
            <person name="Hug L.A."/>
            <person name="Thomas B.C."/>
            <person name="Sharon I."/>
            <person name="Castelle C.J."/>
            <person name="Singh A."/>
            <person name="Wilkins M.J."/>
            <person name="Williams K.H."/>
            <person name="Banfield J.F."/>
        </authorList>
    </citation>
    <scope>NUCLEOTIDE SEQUENCE [LARGE SCALE GENOMIC DNA]</scope>
</reference>